<evidence type="ECO:0000313" key="13">
    <source>
        <dbReference type="Proteomes" id="UP001197492"/>
    </source>
</evidence>
<gene>
    <name evidence="10" type="ORF">KSV97_08655</name>
    <name evidence="11" type="ORF">KSW06_08365</name>
</gene>
<keyword evidence="5 8" id="KW-1133">Transmembrane helix</keyword>
<dbReference type="GeneID" id="301324340"/>
<dbReference type="Pfam" id="PF03799">
    <property type="entry name" value="FtsQ_DivIB_C"/>
    <property type="match status" value="1"/>
</dbReference>
<evidence type="ECO:0000259" key="9">
    <source>
        <dbReference type="PROSITE" id="PS51779"/>
    </source>
</evidence>
<dbReference type="RefSeq" id="WP_217748014.1">
    <property type="nucleotide sequence ID" value="NZ_JAHOEB010000062.1"/>
</dbReference>
<evidence type="ECO:0000256" key="6">
    <source>
        <dbReference type="ARBA" id="ARBA00023136"/>
    </source>
</evidence>
<dbReference type="Proteomes" id="UP001197492">
    <property type="component" value="Unassembled WGS sequence"/>
</dbReference>
<evidence type="ECO:0000313" key="10">
    <source>
        <dbReference type="EMBL" id="MBV3383284.1"/>
    </source>
</evidence>
<dbReference type="AlphaFoldDB" id="A0AAW4MUW4"/>
<feature type="domain" description="POTRA" evidence="9">
    <location>
        <begin position="54"/>
        <end position="122"/>
    </location>
</feature>
<dbReference type="EMBL" id="JAHOEF010000062">
    <property type="protein sequence ID" value="MBV3383284.1"/>
    <property type="molecule type" value="Genomic_DNA"/>
</dbReference>
<sequence length="257" mass="29148">MDKKPDFVFNEYDRSPSRELIEKNRRRRKLRKRRLTLLGIILLIVLGYMISPLSKVMSIKVTGNSQLTKDLVVKESGITDHTYHFLLNNDTIKDNLKKTGLVTKAYVTHNILGGVSIEIQEAALVAYMELDNKTYIVTEEGKLIQVVEGMNYTGLKQIPKISGFTDIKAVEELASQYVAIPVTIRNAVSDIVYSPEKGYDDRVALILDDGKKLIVDIQGMKDTLSPSRFDYSAYMQSKSDVCVFSFEGRNLYMTKCE</sequence>
<keyword evidence="2" id="KW-1003">Cell membrane</keyword>
<evidence type="ECO:0000256" key="4">
    <source>
        <dbReference type="ARBA" id="ARBA00022692"/>
    </source>
</evidence>
<dbReference type="InterPro" id="IPR034746">
    <property type="entry name" value="POTRA"/>
</dbReference>
<evidence type="ECO:0000256" key="5">
    <source>
        <dbReference type="ARBA" id="ARBA00022989"/>
    </source>
</evidence>
<dbReference type="PANTHER" id="PTHR37820:SF1">
    <property type="entry name" value="CELL DIVISION PROTEIN FTSQ"/>
    <property type="match status" value="1"/>
</dbReference>
<name>A0AAW4MUW4_9FIRM</name>
<keyword evidence="3" id="KW-0132">Cell division</keyword>
<protein>
    <submittedName>
        <fullName evidence="10">FtsQ-type POTRA domain-containing protein</fullName>
    </submittedName>
</protein>
<comment type="caution">
    <text evidence="10">The sequence shown here is derived from an EMBL/GenBank/DDBJ whole genome shotgun (WGS) entry which is preliminary data.</text>
</comment>
<dbReference type="GO" id="GO:0051301">
    <property type="term" value="P:cell division"/>
    <property type="evidence" value="ECO:0007669"/>
    <property type="project" value="UniProtKB-KW"/>
</dbReference>
<dbReference type="InterPro" id="IPR050487">
    <property type="entry name" value="FtsQ_DivIB"/>
</dbReference>
<dbReference type="PANTHER" id="PTHR37820">
    <property type="entry name" value="CELL DIVISION PROTEIN DIVIB"/>
    <property type="match status" value="1"/>
</dbReference>
<evidence type="ECO:0000313" key="12">
    <source>
        <dbReference type="Proteomes" id="UP001196408"/>
    </source>
</evidence>
<dbReference type="EMBL" id="JAHOEL010000058">
    <property type="protein sequence ID" value="MBV3393265.1"/>
    <property type="molecule type" value="Genomic_DNA"/>
</dbReference>
<dbReference type="InterPro" id="IPR013685">
    <property type="entry name" value="POTRA_FtsQ_type"/>
</dbReference>
<dbReference type="InterPro" id="IPR005548">
    <property type="entry name" value="Cell_div_FtsQ/DivIB_C"/>
</dbReference>
<dbReference type="PROSITE" id="PS51779">
    <property type="entry name" value="POTRA"/>
    <property type="match status" value="1"/>
</dbReference>
<evidence type="ECO:0000256" key="8">
    <source>
        <dbReference type="SAM" id="Phobius"/>
    </source>
</evidence>
<feature type="transmembrane region" description="Helical" evidence="8">
    <location>
        <begin position="35"/>
        <end position="54"/>
    </location>
</feature>
<keyword evidence="6 8" id="KW-0472">Membrane</keyword>
<keyword evidence="4 8" id="KW-0812">Transmembrane</keyword>
<reference evidence="10 13" key="1">
    <citation type="submission" date="2021-06" db="EMBL/GenBank/DDBJ databases">
        <title>Collection of gut derived symbiotic bacterial strains cultured from healthy donors.</title>
        <authorList>
            <person name="Lin H."/>
            <person name="Littmann E."/>
            <person name="Pamer E.G."/>
        </authorList>
    </citation>
    <scope>NUCLEOTIDE SEQUENCE</scope>
    <source>
        <strain evidence="11 13">MSK.21.70</strain>
        <strain evidence="10">MSK.21.82</strain>
    </source>
</reference>
<accession>A0AAW4MUW4</accession>
<organism evidence="10 12">
    <name type="scientific">Catenibacterium mitsuokai</name>
    <dbReference type="NCBI Taxonomy" id="100886"/>
    <lineage>
        <taxon>Bacteria</taxon>
        <taxon>Bacillati</taxon>
        <taxon>Bacillota</taxon>
        <taxon>Erysipelotrichia</taxon>
        <taxon>Erysipelotrichales</taxon>
        <taxon>Coprobacillaceae</taxon>
        <taxon>Catenibacterium</taxon>
    </lineage>
</organism>
<comment type="subcellular location">
    <subcellularLocation>
        <location evidence="1">Membrane</location>
    </subcellularLocation>
</comment>
<dbReference type="Pfam" id="PF08478">
    <property type="entry name" value="POTRA_1"/>
    <property type="match status" value="1"/>
</dbReference>
<keyword evidence="7" id="KW-0131">Cell cycle</keyword>
<proteinExistence type="predicted"/>
<evidence type="ECO:0000256" key="3">
    <source>
        <dbReference type="ARBA" id="ARBA00022618"/>
    </source>
</evidence>
<keyword evidence="13" id="KW-1185">Reference proteome</keyword>
<dbReference type="GO" id="GO:0005886">
    <property type="term" value="C:plasma membrane"/>
    <property type="evidence" value="ECO:0007669"/>
    <property type="project" value="TreeGrafter"/>
</dbReference>
<evidence type="ECO:0000313" key="11">
    <source>
        <dbReference type="EMBL" id="MBV3393265.1"/>
    </source>
</evidence>
<evidence type="ECO:0000256" key="7">
    <source>
        <dbReference type="ARBA" id="ARBA00023306"/>
    </source>
</evidence>
<evidence type="ECO:0000256" key="1">
    <source>
        <dbReference type="ARBA" id="ARBA00004370"/>
    </source>
</evidence>
<dbReference type="Proteomes" id="UP001196408">
    <property type="component" value="Unassembled WGS sequence"/>
</dbReference>
<evidence type="ECO:0000256" key="2">
    <source>
        <dbReference type="ARBA" id="ARBA00022475"/>
    </source>
</evidence>